<feature type="region of interest" description="Disordered" evidence="1">
    <location>
        <begin position="107"/>
        <end position="127"/>
    </location>
</feature>
<evidence type="ECO:0008006" key="6">
    <source>
        <dbReference type="Google" id="ProtNLM"/>
    </source>
</evidence>
<feature type="transmembrane region" description="Helical" evidence="2">
    <location>
        <begin position="656"/>
        <end position="678"/>
    </location>
</feature>
<keyword evidence="5" id="KW-1185">Reference proteome</keyword>
<evidence type="ECO:0000313" key="4">
    <source>
        <dbReference type="EMBL" id="CDJ43338.1"/>
    </source>
</evidence>
<feature type="chain" id="PRO_5004672088" description="Transmembrane protein" evidence="3">
    <location>
        <begin position="21"/>
        <end position="757"/>
    </location>
</feature>
<gene>
    <name evidence="4" type="ORF">ETH_00000755</name>
</gene>
<dbReference type="OrthoDB" id="346100at2759"/>
<evidence type="ECO:0000256" key="2">
    <source>
        <dbReference type="SAM" id="Phobius"/>
    </source>
</evidence>
<dbReference type="GeneID" id="25249370"/>
<keyword evidence="2" id="KW-0812">Transmembrane</keyword>
<dbReference type="VEuPathDB" id="ToxoDB:ETH_00000755"/>
<evidence type="ECO:0000313" key="5">
    <source>
        <dbReference type="Proteomes" id="UP000030747"/>
    </source>
</evidence>
<dbReference type="Proteomes" id="UP000030747">
    <property type="component" value="Unassembled WGS sequence"/>
</dbReference>
<keyword evidence="2" id="KW-0472">Membrane</keyword>
<dbReference type="OMA" id="TEAPWFA"/>
<keyword evidence="2" id="KW-1133">Transmembrane helix</keyword>
<organism evidence="4 5">
    <name type="scientific">Eimeria tenella</name>
    <name type="common">Coccidian parasite</name>
    <dbReference type="NCBI Taxonomy" id="5802"/>
    <lineage>
        <taxon>Eukaryota</taxon>
        <taxon>Sar</taxon>
        <taxon>Alveolata</taxon>
        <taxon>Apicomplexa</taxon>
        <taxon>Conoidasida</taxon>
        <taxon>Coccidia</taxon>
        <taxon>Eucoccidiorida</taxon>
        <taxon>Eimeriorina</taxon>
        <taxon>Eimeriidae</taxon>
        <taxon>Eimeria</taxon>
    </lineage>
</organism>
<evidence type="ECO:0000256" key="3">
    <source>
        <dbReference type="SAM" id="SignalP"/>
    </source>
</evidence>
<feature type="region of interest" description="Disordered" evidence="1">
    <location>
        <begin position="555"/>
        <end position="625"/>
    </location>
</feature>
<evidence type="ECO:0000256" key="1">
    <source>
        <dbReference type="SAM" id="MobiDB-lite"/>
    </source>
</evidence>
<name>U6L2B7_EIMTE</name>
<keyword evidence="3" id="KW-0732">Signal</keyword>
<reference evidence="4" key="2">
    <citation type="submission" date="2013-10" db="EMBL/GenBank/DDBJ databases">
        <authorList>
            <person name="Aslett M."/>
        </authorList>
    </citation>
    <scope>NUCLEOTIDE SEQUENCE [LARGE SCALE GENOMIC DNA]</scope>
    <source>
        <strain evidence="4">Houghton</strain>
    </source>
</reference>
<reference evidence="4" key="1">
    <citation type="submission" date="2013-10" db="EMBL/GenBank/DDBJ databases">
        <title>Genomic analysis of the causative agents of coccidiosis in chickens.</title>
        <authorList>
            <person name="Reid A.J."/>
            <person name="Blake D."/>
            <person name="Billington K."/>
            <person name="Browne H."/>
            <person name="Dunn M."/>
            <person name="Hung S."/>
            <person name="Kawahara F."/>
            <person name="Miranda-Saavedra D."/>
            <person name="Mourier T."/>
            <person name="Nagra H."/>
            <person name="Otto T.D."/>
            <person name="Rawlings N."/>
            <person name="Sanchez A."/>
            <person name="Sanders M."/>
            <person name="Subramaniam C."/>
            <person name="Tay Y."/>
            <person name="Dear P."/>
            <person name="Doerig C."/>
            <person name="Gruber A."/>
            <person name="Parkinson J."/>
            <person name="Shirley M."/>
            <person name="Wan K.L."/>
            <person name="Berriman M."/>
            <person name="Tomley F."/>
            <person name="Pain A."/>
        </authorList>
    </citation>
    <scope>NUCLEOTIDE SEQUENCE [LARGE SCALE GENOMIC DNA]</scope>
    <source>
        <strain evidence="4">Houghton</strain>
    </source>
</reference>
<feature type="compositionally biased region" description="Polar residues" evidence="1">
    <location>
        <begin position="557"/>
        <end position="571"/>
    </location>
</feature>
<protein>
    <recommendedName>
        <fullName evidence="6">Transmembrane protein</fullName>
    </recommendedName>
</protein>
<dbReference type="AlphaFoldDB" id="U6L2B7"/>
<dbReference type="RefSeq" id="XP_013234088.1">
    <property type="nucleotide sequence ID" value="XM_013378634.1"/>
</dbReference>
<proteinExistence type="predicted"/>
<sequence length="757" mass="83404">MRREYILFLLFIAQLPSVRPVDLREQQMMEATTLLRGGSTVGMAKLMPVPSNVLESAEFSSLLSAYAEDIVSEIGRRECHYWIDVEKFRANRATTWSSGPVLKNSMGFSRHPTPLPQPKPTQRTGNGRCSSLNKEFGVAVMGGSKPSAASHLTYAQCTAAPWFLDVEVAGIEAKETGSGSSYFVVQLNYSGAVPAAVSSMPTVMSLRLEQLANYVRGGWIPKRGDKATIVCLEKGEPLIFAAHTDDEEQYAEFLPGPWSVEVDVEFYRDVLRPMGVGVRLHLKDNLCVTLPPRRVLPFNSGKLSTEQWLLLELAELHTQRQWQSASEDETESTEKDKPGEWATFQRDAAFEALSVGRCRLKRGRRADDPVLLDCLPNISNRSKRELAMNGLNVVRRGAISLALAAIPAMRISAAFHSLIHSSDSTAERADSLVAELSLFNIRRSWDLTVSTGTAKTAGYLRKVLQLSKHVWTAKQEELLSELSSELLQMYARGAQSVARYSGELIFEESDSTLVVRVPVSSLSFRRRLRLGLLFEDDLELVFTFTDMGGKFHPFQRVPSSEGESFKQSSVESGGAGHNSEDKSADPNEGSKSGEATRALLSGGLHDKTSKCTGANSASGVEEFSKEEREHDVNITYLQLLWQKVAEPHHRELRHIAVGNILVDVGTTVALMVASFIVAKMIGNFNGRTVADMLRERRAARLSHSTSSEIAIFLDPIEKPETKNSPFGASFGERPTAKTEEHVVTKVVLPATVGTDSV</sequence>
<dbReference type="VEuPathDB" id="ToxoDB:ETH2_15103100"/>
<accession>U6L2B7</accession>
<feature type="signal peptide" evidence="3">
    <location>
        <begin position="1"/>
        <end position="20"/>
    </location>
</feature>
<dbReference type="EMBL" id="HG675760">
    <property type="protein sequence ID" value="CDJ43338.1"/>
    <property type="molecule type" value="Genomic_DNA"/>
</dbReference>